<evidence type="ECO:0000313" key="1">
    <source>
        <dbReference type="EMBL" id="BAD15487.1"/>
    </source>
</evidence>
<dbReference type="EMBL" id="AP004038">
    <property type="protein sequence ID" value="BAD15487.1"/>
    <property type="molecule type" value="Genomic_DNA"/>
</dbReference>
<dbReference type="HOGENOM" id="CLU_056268_0_0_1"/>
<dbReference type="Proteomes" id="UP000000763">
    <property type="component" value="Chromosome 2"/>
</dbReference>
<protein>
    <submittedName>
        <fullName evidence="1">Uncharacterized protein</fullName>
    </submittedName>
</protein>
<gene>
    <name evidence="1" type="primary">OJ1004_H01.25</name>
</gene>
<sequence>MDCEVKPWMQISEISSLAMKPSPSTVAAFYGTLARGLDELERSLAASSAAAEFVSAASLRAALALIRAAHAGLARLVGSLHLPGGAAWLDEYMDETSRLCDACRALRLGAASLEGYSDSASRLASALRSSHLSFEVSHSHAAAAASAAVVVTIDLWVQVTRAMSACRRDAMAIREENRVLVETRAEALALRLAETIPPDAKFTGFNGFRGVLCATRMLTSFLLTLLSWGVLHYWPDAGGAGGATDCGAYFGAAFASALARAQQRAAAAAAAVSPSVVDAGGGAMMHEFRRARAAVEQARDAVDRAGDVAAAAAEVALRADALRSGCEDVIALIDDLFDEVAEGRKKLLDLCSGGGGN</sequence>
<dbReference type="PANTHER" id="PTHR31509">
    <property type="entry name" value="BPS1-LIKE PROTEIN"/>
    <property type="match status" value="1"/>
</dbReference>
<evidence type="ECO:0000313" key="2">
    <source>
        <dbReference type="Proteomes" id="UP000000763"/>
    </source>
</evidence>
<name>Q6ZI31_ORYSJ</name>
<organism evidence="1 2">
    <name type="scientific">Oryza sativa subsp. japonica</name>
    <name type="common">Rice</name>
    <dbReference type="NCBI Taxonomy" id="39947"/>
    <lineage>
        <taxon>Eukaryota</taxon>
        <taxon>Viridiplantae</taxon>
        <taxon>Streptophyta</taxon>
        <taxon>Embryophyta</taxon>
        <taxon>Tracheophyta</taxon>
        <taxon>Spermatophyta</taxon>
        <taxon>Magnoliopsida</taxon>
        <taxon>Liliopsida</taxon>
        <taxon>Poales</taxon>
        <taxon>Poaceae</taxon>
        <taxon>BOP clade</taxon>
        <taxon>Oryzoideae</taxon>
        <taxon>Oryzeae</taxon>
        <taxon>Oryzinae</taxon>
        <taxon>Oryza</taxon>
        <taxon>Oryza sativa</taxon>
    </lineage>
</organism>
<dbReference type="AlphaFoldDB" id="Q6ZI31"/>
<reference evidence="2" key="1">
    <citation type="journal article" date="2005" name="Nature">
        <title>The map-based sequence of the rice genome.</title>
        <authorList>
            <consortium name="International rice genome sequencing project (IRGSP)"/>
            <person name="Matsumoto T."/>
            <person name="Wu J."/>
            <person name="Kanamori H."/>
            <person name="Katayose Y."/>
            <person name="Fujisawa M."/>
            <person name="Namiki N."/>
            <person name="Mizuno H."/>
            <person name="Yamamoto K."/>
            <person name="Antonio B.A."/>
            <person name="Baba T."/>
            <person name="Sakata K."/>
            <person name="Nagamura Y."/>
            <person name="Aoki H."/>
            <person name="Arikawa K."/>
            <person name="Arita K."/>
            <person name="Bito T."/>
            <person name="Chiden Y."/>
            <person name="Fujitsuka N."/>
            <person name="Fukunaka R."/>
            <person name="Hamada M."/>
            <person name="Harada C."/>
            <person name="Hayashi A."/>
            <person name="Hijishita S."/>
            <person name="Honda M."/>
            <person name="Hosokawa S."/>
            <person name="Ichikawa Y."/>
            <person name="Idonuma A."/>
            <person name="Iijima M."/>
            <person name="Ikeda M."/>
            <person name="Ikeno M."/>
            <person name="Ito K."/>
            <person name="Ito S."/>
            <person name="Ito T."/>
            <person name="Ito Y."/>
            <person name="Ito Y."/>
            <person name="Iwabuchi A."/>
            <person name="Kamiya K."/>
            <person name="Karasawa W."/>
            <person name="Kurita K."/>
            <person name="Katagiri S."/>
            <person name="Kikuta A."/>
            <person name="Kobayashi H."/>
            <person name="Kobayashi N."/>
            <person name="Machita K."/>
            <person name="Maehara T."/>
            <person name="Masukawa M."/>
            <person name="Mizubayashi T."/>
            <person name="Mukai Y."/>
            <person name="Nagasaki H."/>
            <person name="Nagata Y."/>
            <person name="Naito S."/>
            <person name="Nakashima M."/>
            <person name="Nakama Y."/>
            <person name="Nakamichi Y."/>
            <person name="Nakamura M."/>
            <person name="Meguro A."/>
            <person name="Negishi M."/>
            <person name="Ohta I."/>
            <person name="Ohta T."/>
            <person name="Okamoto M."/>
            <person name="Ono N."/>
            <person name="Saji S."/>
            <person name="Sakaguchi M."/>
            <person name="Sakai K."/>
            <person name="Shibata M."/>
            <person name="Shimokawa T."/>
            <person name="Song J."/>
            <person name="Takazaki Y."/>
            <person name="Terasawa K."/>
            <person name="Tsugane M."/>
            <person name="Tsuji K."/>
            <person name="Ueda S."/>
            <person name="Waki K."/>
            <person name="Yamagata H."/>
            <person name="Yamamoto M."/>
            <person name="Yamamoto S."/>
            <person name="Yamane H."/>
            <person name="Yoshiki S."/>
            <person name="Yoshihara R."/>
            <person name="Yukawa K."/>
            <person name="Zhong H."/>
            <person name="Yano M."/>
            <person name="Yuan Q."/>
            <person name="Ouyang S."/>
            <person name="Liu J."/>
            <person name="Jones K.M."/>
            <person name="Gansberger K."/>
            <person name="Moffat K."/>
            <person name="Hill J."/>
            <person name="Bera J."/>
            <person name="Fadrosh D."/>
            <person name="Jin S."/>
            <person name="Johri S."/>
            <person name="Kim M."/>
            <person name="Overton L."/>
            <person name="Reardon M."/>
            <person name="Tsitrin T."/>
            <person name="Vuong H."/>
            <person name="Weaver B."/>
            <person name="Ciecko A."/>
            <person name="Tallon L."/>
            <person name="Jackson J."/>
            <person name="Pai G."/>
            <person name="Aken S.V."/>
            <person name="Utterback T."/>
            <person name="Reidmuller S."/>
            <person name="Feldblyum T."/>
            <person name="Hsiao J."/>
            <person name="Zismann V."/>
            <person name="Iobst S."/>
            <person name="de Vazeille A.R."/>
            <person name="Buell C.R."/>
            <person name="Ying K."/>
            <person name="Li Y."/>
            <person name="Lu T."/>
            <person name="Huang Y."/>
            <person name="Zhao Q."/>
            <person name="Feng Q."/>
            <person name="Zhang L."/>
            <person name="Zhu J."/>
            <person name="Weng Q."/>
            <person name="Mu J."/>
            <person name="Lu Y."/>
            <person name="Fan D."/>
            <person name="Liu Y."/>
            <person name="Guan J."/>
            <person name="Zhang Y."/>
            <person name="Yu S."/>
            <person name="Liu X."/>
            <person name="Zhang Y."/>
            <person name="Hong G."/>
            <person name="Han B."/>
            <person name="Choisne N."/>
            <person name="Demange N."/>
            <person name="Orjeda G."/>
            <person name="Samain S."/>
            <person name="Cattolico L."/>
            <person name="Pelletier E."/>
            <person name="Couloux A."/>
            <person name="Segurens B."/>
            <person name="Wincker P."/>
            <person name="D'Hont A."/>
            <person name="Scarpelli C."/>
            <person name="Weissenbach J."/>
            <person name="Salanoubat M."/>
            <person name="Quetier F."/>
            <person name="Yu Y."/>
            <person name="Kim H.R."/>
            <person name="Rambo T."/>
            <person name="Currie J."/>
            <person name="Collura K."/>
            <person name="Luo M."/>
            <person name="Yang T."/>
            <person name="Ammiraju J.S.S."/>
            <person name="Engler F."/>
            <person name="Soderlund C."/>
            <person name="Wing R.A."/>
            <person name="Palmer L.E."/>
            <person name="de la Bastide M."/>
            <person name="Spiegel L."/>
            <person name="Nascimento L."/>
            <person name="Zutavern T."/>
            <person name="O'Shaughnessy A."/>
            <person name="Dike S."/>
            <person name="Dedhia N."/>
            <person name="Preston R."/>
            <person name="Balija V."/>
            <person name="McCombie W.R."/>
            <person name="Chow T."/>
            <person name="Chen H."/>
            <person name="Chung M."/>
            <person name="Chen C."/>
            <person name="Shaw J."/>
            <person name="Wu H."/>
            <person name="Hsiao K."/>
            <person name="Chao Y."/>
            <person name="Chu M."/>
            <person name="Cheng C."/>
            <person name="Hour A."/>
            <person name="Lee P."/>
            <person name="Lin S."/>
            <person name="Lin Y."/>
            <person name="Liou J."/>
            <person name="Liu S."/>
            <person name="Hsing Y."/>
            <person name="Raghuvanshi S."/>
            <person name="Mohanty A."/>
            <person name="Bharti A.K."/>
            <person name="Gaur A."/>
            <person name="Gupta V."/>
            <person name="Kumar D."/>
            <person name="Ravi V."/>
            <person name="Vij S."/>
            <person name="Kapur A."/>
            <person name="Khurana P."/>
            <person name="Khurana P."/>
            <person name="Khurana J.P."/>
            <person name="Tyagi A.K."/>
            <person name="Gaikwad K."/>
            <person name="Singh A."/>
            <person name="Dalal V."/>
            <person name="Srivastava S."/>
            <person name="Dixit A."/>
            <person name="Pal A.K."/>
            <person name="Ghazi I.A."/>
            <person name="Yadav M."/>
            <person name="Pandit A."/>
            <person name="Bhargava A."/>
            <person name="Sureshbabu K."/>
            <person name="Batra K."/>
            <person name="Sharma T.R."/>
            <person name="Mohapatra T."/>
            <person name="Singh N.K."/>
            <person name="Messing J."/>
            <person name="Nelson A.B."/>
            <person name="Fuks G."/>
            <person name="Kavchok S."/>
            <person name="Keizer G."/>
            <person name="Linton E."/>
            <person name="Llaca V."/>
            <person name="Song R."/>
            <person name="Tanyolac B."/>
            <person name="Young S."/>
            <person name="Ho-Il K."/>
            <person name="Hahn J.H."/>
            <person name="Sangsakoo G."/>
            <person name="Vanavichit A."/>
            <person name="de Mattos Luiz.A.T."/>
            <person name="Zimmer P.D."/>
            <person name="Malone G."/>
            <person name="Dellagostin O."/>
            <person name="de Oliveira A.C."/>
            <person name="Bevan M."/>
            <person name="Bancroft I."/>
            <person name="Minx P."/>
            <person name="Cordum H."/>
            <person name="Wilson R."/>
            <person name="Cheng Z."/>
            <person name="Jin W."/>
            <person name="Jiang J."/>
            <person name="Leong S.A."/>
            <person name="Iwama H."/>
            <person name="Gojobori T."/>
            <person name="Itoh T."/>
            <person name="Niimura Y."/>
            <person name="Fujii Y."/>
            <person name="Habara T."/>
            <person name="Sakai H."/>
            <person name="Sato Y."/>
            <person name="Wilson G."/>
            <person name="Kumar K."/>
            <person name="McCouch S."/>
            <person name="Juretic N."/>
            <person name="Hoen D."/>
            <person name="Wright S."/>
            <person name="Bruskiewich R."/>
            <person name="Bureau T."/>
            <person name="Miyao A."/>
            <person name="Hirochika H."/>
            <person name="Nishikawa T."/>
            <person name="Kadowaki K."/>
            <person name="Sugiura M."/>
            <person name="Burr B."/>
            <person name="Sasaki T."/>
        </authorList>
    </citation>
    <scope>NUCLEOTIDE SEQUENCE [LARGE SCALE GENOMIC DNA]</scope>
    <source>
        <strain evidence="2">cv. Nipponbare</strain>
    </source>
</reference>
<proteinExistence type="predicted"/>
<reference evidence="2" key="2">
    <citation type="journal article" date="2008" name="Nucleic Acids Res.">
        <title>The rice annotation project database (RAP-DB): 2008 update.</title>
        <authorList>
            <consortium name="The rice annotation project (RAP)"/>
        </authorList>
    </citation>
    <scope>GENOME REANNOTATION</scope>
    <source>
        <strain evidence="2">cv. Nipponbare</strain>
    </source>
</reference>
<accession>Q6ZI31</accession>